<organism evidence="11">
    <name type="scientific">freshwater metagenome</name>
    <dbReference type="NCBI Taxonomy" id="449393"/>
    <lineage>
        <taxon>unclassified sequences</taxon>
        <taxon>metagenomes</taxon>
        <taxon>ecological metagenomes</taxon>
    </lineage>
</organism>
<dbReference type="AlphaFoldDB" id="A0A6J6FJ12"/>
<keyword evidence="5" id="KW-0862">Zinc</keyword>
<dbReference type="InterPro" id="IPR008971">
    <property type="entry name" value="HSP40/DnaJ_pept-bd"/>
</dbReference>
<dbReference type="NCBIfam" id="TIGR02349">
    <property type="entry name" value="DnaJ_bact"/>
    <property type="match status" value="1"/>
</dbReference>
<dbReference type="GO" id="GO:0009408">
    <property type="term" value="P:response to heat"/>
    <property type="evidence" value="ECO:0007669"/>
    <property type="project" value="InterPro"/>
</dbReference>
<keyword evidence="4" id="KW-0863">Zinc-finger</keyword>
<dbReference type="Gene3D" id="2.60.260.20">
    <property type="entry name" value="Urease metallochaperone UreE, N-terminal domain"/>
    <property type="match status" value="2"/>
</dbReference>
<dbReference type="FunFam" id="2.10.230.10:FF:000002">
    <property type="entry name" value="Molecular chaperone DnaJ"/>
    <property type="match status" value="1"/>
</dbReference>
<dbReference type="InterPro" id="IPR001305">
    <property type="entry name" value="HSP_DnaJ_Cys-rich_dom"/>
</dbReference>
<dbReference type="InterPro" id="IPR012724">
    <property type="entry name" value="DnaJ"/>
</dbReference>
<dbReference type="Gene3D" id="2.10.230.10">
    <property type="entry name" value="Heat shock protein DnaJ, cysteine-rich domain"/>
    <property type="match status" value="1"/>
</dbReference>
<evidence type="ECO:0000256" key="1">
    <source>
        <dbReference type="ARBA" id="ARBA00022490"/>
    </source>
</evidence>
<keyword evidence="2" id="KW-0479">Metal-binding</keyword>
<dbReference type="PROSITE" id="PS50076">
    <property type="entry name" value="DNAJ_2"/>
    <property type="match status" value="1"/>
</dbReference>
<dbReference type="GO" id="GO:0005737">
    <property type="term" value="C:cytoplasm"/>
    <property type="evidence" value="ECO:0007669"/>
    <property type="project" value="TreeGrafter"/>
</dbReference>
<dbReference type="PROSITE" id="PS00636">
    <property type="entry name" value="DNAJ_1"/>
    <property type="match status" value="1"/>
</dbReference>
<dbReference type="CDD" id="cd10747">
    <property type="entry name" value="DnaJ_C"/>
    <property type="match status" value="1"/>
</dbReference>
<dbReference type="SUPFAM" id="SSF46565">
    <property type="entry name" value="Chaperone J-domain"/>
    <property type="match status" value="1"/>
</dbReference>
<dbReference type="InterPro" id="IPR002939">
    <property type="entry name" value="DnaJ_C"/>
</dbReference>
<dbReference type="GO" id="GO:0031072">
    <property type="term" value="F:heat shock protein binding"/>
    <property type="evidence" value="ECO:0007669"/>
    <property type="project" value="InterPro"/>
</dbReference>
<dbReference type="InterPro" id="IPR036869">
    <property type="entry name" value="J_dom_sf"/>
</dbReference>
<feature type="region of interest" description="Disordered" evidence="8">
    <location>
        <begin position="362"/>
        <end position="382"/>
    </location>
</feature>
<proteinExistence type="inferred from homology"/>
<dbReference type="PANTHER" id="PTHR43096:SF54">
    <property type="entry name" value="CHAPERONE PROTEIN DNAJ 1"/>
    <property type="match status" value="1"/>
</dbReference>
<evidence type="ECO:0000256" key="6">
    <source>
        <dbReference type="ARBA" id="ARBA00023016"/>
    </source>
</evidence>
<keyword evidence="7" id="KW-0143">Chaperone</keyword>
<dbReference type="InterPro" id="IPR036410">
    <property type="entry name" value="HSP_DnaJ_Cys-rich_dom_sf"/>
</dbReference>
<dbReference type="NCBIfam" id="NF008035">
    <property type="entry name" value="PRK10767.1"/>
    <property type="match status" value="1"/>
</dbReference>
<dbReference type="InterPro" id="IPR018253">
    <property type="entry name" value="DnaJ_domain_CS"/>
</dbReference>
<gene>
    <name evidence="11" type="ORF">UFOPK1493_03511</name>
</gene>
<dbReference type="CDD" id="cd10719">
    <property type="entry name" value="DnaJ_zf"/>
    <property type="match status" value="1"/>
</dbReference>
<dbReference type="FunFam" id="2.60.260.20:FF:000005">
    <property type="entry name" value="Chaperone protein dnaJ 1, mitochondrial"/>
    <property type="match status" value="1"/>
</dbReference>
<dbReference type="GO" id="GO:0051082">
    <property type="term" value="F:unfolded protein binding"/>
    <property type="evidence" value="ECO:0007669"/>
    <property type="project" value="InterPro"/>
</dbReference>
<protein>
    <submittedName>
        <fullName evidence="11">Unannotated protein</fullName>
    </submittedName>
</protein>
<dbReference type="SUPFAM" id="SSF49493">
    <property type="entry name" value="HSP40/DnaJ peptide-binding domain"/>
    <property type="match status" value="2"/>
</dbReference>
<dbReference type="GO" id="GO:0008270">
    <property type="term" value="F:zinc ion binding"/>
    <property type="evidence" value="ECO:0007669"/>
    <property type="project" value="UniProtKB-KW"/>
</dbReference>
<evidence type="ECO:0000256" key="5">
    <source>
        <dbReference type="ARBA" id="ARBA00022833"/>
    </source>
</evidence>
<dbReference type="PANTHER" id="PTHR43096">
    <property type="entry name" value="DNAJ HOMOLOG 1, MITOCHONDRIAL-RELATED"/>
    <property type="match status" value="1"/>
</dbReference>
<dbReference type="HAMAP" id="MF_01152">
    <property type="entry name" value="DnaJ"/>
    <property type="match status" value="1"/>
</dbReference>
<keyword evidence="3" id="KW-0677">Repeat</keyword>
<evidence type="ECO:0000256" key="2">
    <source>
        <dbReference type="ARBA" id="ARBA00022723"/>
    </source>
</evidence>
<dbReference type="InterPro" id="IPR001623">
    <property type="entry name" value="DnaJ_domain"/>
</dbReference>
<evidence type="ECO:0000256" key="8">
    <source>
        <dbReference type="SAM" id="MobiDB-lite"/>
    </source>
</evidence>
<dbReference type="Pfam" id="PF00226">
    <property type="entry name" value="DnaJ"/>
    <property type="match status" value="1"/>
</dbReference>
<accession>A0A6J6FJ12</accession>
<dbReference type="Gene3D" id="1.10.287.110">
    <property type="entry name" value="DnaJ domain"/>
    <property type="match status" value="1"/>
</dbReference>
<keyword evidence="6" id="KW-0346">Stress response</keyword>
<keyword evidence="1" id="KW-0963">Cytoplasm</keyword>
<evidence type="ECO:0000256" key="3">
    <source>
        <dbReference type="ARBA" id="ARBA00022737"/>
    </source>
</evidence>
<evidence type="ECO:0000313" key="11">
    <source>
        <dbReference type="EMBL" id="CAB4587205.1"/>
    </source>
</evidence>
<dbReference type="GO" id="GO:0042026">
    <property type="term" value="P:protein refolding"/>
    <property type="evidence" value="ECO:0007669"/>
    <property type="project" value="TreeGrafter"/>
</dbReference>
<evidence type="ECO:0000256" key="7">
    <source>
        <dbReference type="ARBA" id="ARBA00023186"/>
    </source>
</evidence>
<dbReference type="CDD" id="cd06257">
    <property type="entry name" value="DnaJ"/>
    <property type="match status" value="1"/>
</dbReference>
<dbReference type="Pfam" id="PF00684">
    <property type="entry name" value="DnaJ_CXXCXGXG"/>
    <property type="match status" value="1"/>
</dbReference>
<dbReference type="PROSITE" id="PS51188">
    <property type="entry name" value="ZF_CR"/>
    <property type="match status" value="1"/>
</dbReference>
<dbReference type="PRINTS" id="PR00625">
    <property type="entry name" value="JDOMAIN"/>
</dbReference>
<reference evidence="11" key="1">
    <citation type="submission" date="2020-05" db="EMBL/GenBank/DDBJ databases">
        <authorList>
            <person name="Chiriac C."/>
            <person name="Salcher M."/>
            <person name="Ghai R."/>
            <person name="Kavagutti S V."/>
        </authorList>
    </citation>
    <scope>NUCLEOTIDE SEQUENCE</scope>
</reference>
<evidence type="ECO:0000259" key="9">
    <source>
        <dbReference type="PROSITE" id="PS50076"/>
    </source>
</evidence>
<name>A0A6J6FJ12_9ZZZZ</name>
<dbReference type="SUPFAM" id="SSF57938">
    <property type="entry name" value="DnaJ/Hsp40 cysteine-rich domain"/>
    <property type="match status" value="1"/>
</dbReference>
<sequence>MAAQREWFEKDYYQVLGVSETATAKEITKAYRTLARASHPDTHPGDAAAEERFKEISAAYDVLGDEAKRKEYDEVRRLGPMGGFRPGPGGAGGGTSFNVGADGLGDLLGQMFGRGRRGGGASAGGGPQRGADVEATLTLDFADAVRGLTTTLYLTTDAQCGTCDGSGAKPGTSPKVCSRCGGRGVIDDNQGFFSFSSPCSACGGRGVTIEQPCPTCYGSGVEKRQREVQARIPAGVADGQKIRLKGRGAPGRNGGPAGDLIVECHVVPHPRFGRDGQNLTVRVPVRFDQAALGGDVEVPTLDGPTVTLRLKPGTQPGSRHRVRGKGVVTSKQEGDLIVTVDIQVPTHLTAEQRAAIEAFAAASSVTTGSGQRAGESARGERV</sequence>
<dbReference type="SMART" id="SM00271">
    <property type="entry name" value="DnaJ"/>
    <property type="match status" value="1"/>
</dbReference>
<evidence type="ECO:0000259" key="10">
    <source>
        <dbReference type="PROSITE" id="PS51188"/>
    </source>
</evidence>
<evidence type="ECO:0000256" key="4">
    <source>
        <dbReference type="ARBA" id="ARBA00022771"/>
    </source>
</evidence>
<dbReference type="GO" id="GO:0005524">
    <property type="term" value="F:ATP binding"/>
    <property type="evidence" value="ECO:0007669"/>
    <property type="project" value="InterPro"/>
</dbReference>
<feature type="domain" description="CR-type" evidence="10">
    <location>
        <begin position="147"/>
        <end position="225"/>
    </location>
</feature>
<feature type="domain" description="J" evidence="9">
    <location>
        <begin position="11"/>
        <end position="76"/>
    </location>
</feature>
<dbReference type="Pfam" id="PF01556">
    <property type="entry name" value="DnaJ_C"/>
    <property type="match status" value="1"/>
</dbReference>
<dbReference type="EMBL" id="CAEZSR010000199">
    <property type="protein sequence ID" value="CAB4587205.1"/>
    <property type="molecule type" value="Genomic_DNA"/>
</dbReference>